<comment type="subcellular location">
    <subcellularLocation>
        <location evidence="2">Cytoplasm</location>
    </subcellularLocation>
    <subcellularLocation>
        <location evidence="1">Nucleus</location>
    </subcellularLocation>
</comment>
<evidence type="ECO:0000256" key="5">
    <source>
        <dbReference type="ARBA" id="ARBA00023242"/>
    </source>
</evidence>
<dbReference type="PANTHER" id="PTHR46094:SF1">
    <property type="entry name" value="INTEGRATOR COMPLEX SUBUNIT 9"/>
    <property type="match status" value="1"/>
</dbReference>
<keyword evidence="6" id="KW-0175">Coiled coil</keyword>
<dbReference type="GO" id="GO:0034472">
    <property type="term" value="P:snRNA 3'-end processing"/>
    <property type="evidence" value="ECO:0007669"/>
    <property type="project" value="TreeGrafter"/>
</dbReference>
<dbReference type="Proteomes" id="UP001353858">
    <property type="component" value="Unassembled WGS sequence"/>
</dbReference>
<keyword evidence="10" id="KW-1185">Reference proteome</keyword>
<dbReference type="Pfam" id="PF10996">
    <property type="entry name" value="Beta-Casp"/>
    <property type="match status" value="1"/>
</dbReference>
<feature type="coiled-coil region" evidence="6">
    <location>
        <begin position="188"/>
        <end position="222"/>
    </location>
</feature>
<dbReference type="SUPFAM" id="SSF56281">
    <property type="entry name" value="Metallo-hydrolase/oxidoreductase"/>
    <property type="match status" value="1"/>
</dbReference>
<accession>A0AAN7PZJ6</accession>
<evidence type="ECO:0000313" key="9">
    <source>
        <dbReference type="EMBL" id="KAK4873650.1"/>
    </source>
</evidence>
<dbReference type="Pfam" id="PF16661">
    <property type="entry name" value="Lactamase_B_6"/>
    <property type="match status" value="1"/>
</dbReference>
<evidence type="ECO:0000256" key="6">
    <source>
        <dbReference type="SAM" id="Coils"/>
    </source>
</evidence>
<dbReference type="InterPro" id="IPR022712">
    <property type="entry name" value="Beta_Casp"/>
</dbReference>
<dbReference type="Gene3D" id="3.40.50.10890">
    <property type="match status" value="1"/>
</dbReference>
<dbReference type="Pfam" id="PF21382">
    <property type="entry name" value="IntS9_C"/>
    <property type="match status" value="1"/>
</dbReference>
<name>A0AAN7PZJ6_9COLE</name>
<evidence type="ECO:0000256" key="7">
    <source>
        <dbReference type="SAM" id="MobiDB-lite"/>
    </source>
</evidence>
<keyword evidence="4" id="KW-0963">Cytoplasm</keyword>
<feature type="region of interest" description="Disordered" evidence="7">
    <location>
        <begin position="80"/>
        <end position="99"/>
    </location>
</feature>
<comment type="caution">
    <text evidence="9">The sequence shown here is derived from an EMBL/GenBank/DDBJ whole genome shotgun (WGS) entry which is preliminary data.</text>
</comment>
<reference evidence="10" key="1">
    <citation type="submission" date="2023-01" db="EMBL/GenBank/DDBJ databases">
        <title>Key to firefly adult light organ development and bioluminescence: homeobox transcription factors regulate luciferase expression and transportation to peroxisome.</title>
        <authorList>
            <person name="Fu X."/>
        </authorList>
    </citation>
    <scope>NUCLEOTIDE SEQUENCE [LARGE SCALE GENOMIC DNA]</scope>
</reference>
<dbReference type="PANTHER" id="PTHR46094">
    <property type="entry name" value="INTEGRATOR COMPLEX SUBUNIT 9"/>
    <property type="match status" value="1"/>
</dbReference>
<evidence type="ECO:0000256" key="1">
    <source>
        <dbReference type="ARBA" id="ARBA00004123"/>
    </source>
</evidence>
<dbReference type="SMART" id="SM01027">
    <property type="entry name" value="Beta-Casp"/>
    <property type="match status" value="1"/>
</dbReference>
<dbReference type="Gene3D" id="3.60.15.10">
    <property type="entry name" value="Ribonuclease Z/Hydroxyacylglutathione hydrolase-like"/>
    <property type="match status" value="1"/>
</dbReference>
<evidence type="ECO:0000313" key="10">
    <source>
        <dbReference type="Proteomes" id="UP001353858"/>
    </source>
</evidence>
<dbReference type="EMBL" id="JARPUR010000006">
    <property type="protein sequence ID" value="KAK4873650.1"/>
    <property type="molecule type" value="Genomic_DNA"/>
</dbReference>
<gene>
    <name evidence="9" type="ORF">RN001_013010</name>
</gene>
<organism evidence="9 10">
    <name type="scientific">Aquatica leii</name>
    <dbReference type="NCBI Taxonomy" id="1421715"/>
    <lineage>
        <taxon>Eukaryota</taxon>
        <taxon>Metazoa</taxon>
        <taxon>Ecdysozoa</taxon>
        <taxon>Arthropoda</taxon>
        <taxon>Hexapoda</taxon>
        <taxon>Insecta</taxon>
        <taxon>Pterygota</taxon>
        <taxon>Neoptera</taxon>
        <taxon>Endopterygota</taxon>
        <taxon>Coleoptera</taxon>
        <taxon>Polyphaga</taxon>
        <taxon>Elateriformia</taxon>
        <taxon>Elateroidea</taxon>
        <taxon>Lampyridae</taxon>
        <taxon>Luciolinae</taxon>
        <taxon>Aquatica</taxon>
    </lineage>
</organism>
<evidence type="ECO:0000256" key="4">
    <source>
        <dbReference type="ARBA" id="ARBA00022490"/>
    </source>
</evidence>
<evidence type="ECO:0000256" key="3">
    <source>
        <dbReference type="ARBA" id="ARBA00006861"/>
    </source>
</evidence>
<keyword evidence="5" id="KW-0539">Nucleus</keyword>
<feature type="compositionally biased region" description="Basic and acidic residues" evidence="7">
    <location>
        <begin position="86"/>
        <end position="99"/>
    </location>
</feature>
<feature type="domain" description="Beta-Casp" evidence="8">
    <location>
        <begin position="554"/>
        <end position="683"/>
    </location>
</feature>
<proteinExistence type="inferred from homology"/>
<evidence type="ECO:0000256" key="2">
    <source>
        <dbReference type="ARBA" id="ARBA00004496"/>
    </source>
</evidence>
<dbReference type="InterPro" id="IPR048660">
    <property type="entry name" value="IntS9-like_C"/>
</dbReference>
<comment type="similarity">
    <text evidence="3">Belongs to the metallo-beta-lactamase superfamily. RNA-metabolizing metallo-beta-lactamase-like family. INTS9 subfamily.</text>
</comment>
<dbReference type="InterPro" id="IPR027074">
    <property type="entry name" value="Integrator_9su"/>
</dbReference>
<evidence type="ECO:0000259" key="8">
    <source>
        <dbReference type="SMART" id="SM01027"/>
    </source>
</evidence>
<dbReference type="GO" id="GO:0005737">
    <property type="term" value="C:cytoplasm"/>
    <property type="evidence" value="ECO:0007669"/>
    <property type="project" value="UniProtKB-SubCell"/>
</dbReference>
<dbReference type="InterPro" id="IPR036866">
    <property type="entry name" value="RibonucZ/Hydroxyglut_hydro"/>
</dbReference>
<dbReference type="GO" id="GO:0032039">
    <property type="term" value="C:integrator complex"/>
    <property type="evidence" value="ECO:0007669"/>
    <property type="project" value="InterPro"/>
</dbReference>
<sequence length="895" mass="100882">MWVIALFVEDNTIAIVPTSWVRSNNECYWPTASGGGEQKFVKECTSPDKKTWRLYKVRILGNGKVFDDWNKARLKLPNAETESDFNTDHENNDTDNETPRKIRTELSQESISIPLPEVPFIKSCVQPSTSAMTSRNTELAVTPHNRAHVIRDLSPAVCSSPEVFSRNETPKINGYNQTDENSSIKLLLKQLLRQVTILNGKINNVQDDLAELKNKINSDHLKDDDISNAFEEDFPITTSQELLNFDKKLLNNEYCLSNDPNKPCHILTFREITLMLDCGLSMQSVLNFLPLSYVYSNRLHNLPIWLPTDVTDSDLEGELRENGDRIFIDSPPEFCPPLDKLIDFAQIDVILISNYLCMMALPFITEGTGFQGKVYATEPTLQIGRLLLEELVTHIEQCPKANFATQWKNFIHKLPYPLNDSFKPKSWKQIYNAGNVNASLSRIQMVGYNEKIDVYGALQVLPTSSGYNLGSSNWIITSDHEKIVYLSGSSTLTTHPRPMDHHALKNADVLIMTDLTQTPISNPDSMLGLLCVVVSLTLRGGGNALIPCYPSGVIYDLFECLSIKMQDLGVQNCPMFFISPVADMSLAYSNILAEWLSSAKQNRVYVPDEPFPHALLLKNSKLKHFKHIYSEGFSTDFQEPCVVFCGHPSLRFGDVVQFIELWGNNPRNCIVFTEPDFDYIEALAPYQPIQMKVAHCAIDTSLNFTQANKLIKDLKPTTLVVPECYIQPPVSAPTLTELVIETSSDRTLIPYKWGEVINLPLKRKQGQILMETEVAQKINPIEVKTGVSLSSLTGALVIKDNVHNMKNHADGSESKTQRGTRYEWGLVNVTEFLQKMAQEGIVDAKVEPSGNGVMIHLQDEDALIQIEDNCTHVLCNSDELRLRLRNILMQCLKQF</sequence>
<dbReference type="AlphaFoldDB" id="A0AAN7PZJ6"/>
<dbReference type="InterPro" id="IPR001279">
    <property type="entry name" value="Metallo-B-lactamas"/>
</dbReference>
<protein>
    <recommendedName>
        <fullName evidence="8">Beta-Casp domain-containing protein</fullName>
    </recommendedName>
</protein>